<dbReference type="InterPro" id="IPR032635">
    <property type="entry name" value="Anti_2"/>
</dbReference>
<gene>
    <name evidence="2" type="ORF">SAMN05428998_13116</name>
</gene>
<dbReference type="Proteomes" id="UP000192917">
    <property type="component" value="Unassembled WGS sequence"/>
</dbReference>
<evidence type="ECO:0000313" key="3">
    <source>
        <dbReference type="Proteomes" id="UP000192917"/>
    </source>
</evidence>
<name>A0A1Y6CK99_9PROT</name>
<accession>A0A1Y6CK99</accession>
<organism evidence="2 3">
    <name type="scientific">Tistlia consotensis USBA 355</name>
    <dbReference type="NCBI Taxonomy" id="560819"/>
    <lineage>
        <taxon>Bacteria</taxon>
        <taxon>Pseudomonadati</taxon>
        <taxon>Pseudomonadota</taxon>
        <taxon>Alphaproteobacteria</taxon>
        <taxon>Rhodospirillales</taxon>
        <taxon>Rhodovibrionaceae</taxon>
        <taxon>Tistlia</taxon>
    </lineage>
</organism>
<dbReference type="EMBL" id="FWZX01000031">
    <property type="protein sequence ID" value="SMF72407.1"/>
    <property type="molecule type" value="Genomic_DNA"/>
</dbReference>
<evidence type="ECO:0000313" key="2">
    <source>
        <dbReference type="EMBL" id="SMF72407.1"/>
    </source>
</evidence>
<sequence>MTTRPARTAVALALVASLGALPLAGCQSVESETGMSKNSQTGALGGAAAGGIIAAIAGANPAWIAASTILGGVSGGLLGDYLGKSDAEKHAQTNLNALDTLGAGQSSSWSDPSTGNGGSTTVHRVFTANGRTCKTYTETVRTAQKSVSQDATACRQSDGTWQVQRV</sequence>
<feature type="domain" description="Surface antigen" evidence="1">
    <location>
        <begin position="90"/>
        <end position="164"/>
    </location>
</feature>
<dbReference type="AlphaFoldDB" id="A0A1Y6CK99"/>
<keyword evidence="3" id="KW-1185">Reference proteome</keyword>
<dbReference type="RefSeq" id="WP_085125671.1">
    <property type="nucleotide sequence ID" value="NZ_FWZX01000031.1"/>
</dbReference>
<evidence type="ECO:0000259" key="1">
    <source>
        <dbReference type="Pfam" id="PF16998"/>
    </source>
</evidence>
<reference evidence="2 3" key="1">
    <citation type="submission" date="2017-04" db="EMBL/GenBank/DDBJ databases">
        <authorList>
            <person name="Afonso C.L."/>
            <person name="Miller P.J."/>
            <person name="Scott M.A."/>
            <person name="Spackman E."/>
            <person name="Goraichik I."/>
            <person name="Dimitrov K.M."/>
            <person name="Suarez D.L."/>
            <person name="Swayne D.E."/>
        </authorList>
    </citation>
    <scope>NUCLEOTIDE SEQUENCE [LARGE SCALE GENOMIC DNA]</scope>
    <source>
        <strain evidence="2 3">USBA 355</strain>
    </source>
</reference>
<dbReference type="STRING" id="560819.SAMN05428998_13116"/>
<protein>
    <submittedName>
        <fullName evidence="2">Surface antigen</fullName>
    </submittedName>
</protein>
<dbReference type="Pfam" id="PF16998">
    <property type="entry name" value="17kDa_Anti_2"/>
    <property type="match status" value="1"/>
</dbReference>
<proteinExistence type="predicted"/>